<keyword evidence="2" id="KW-0805">Transcription regulation</keyword>
<dbReference type="PANTHER" id="PTHR43214">
    <property type="entry name" value="TWO-COMPONENT RESPONSE REGULATOR"/>
    <property type="match status" value="1"/>
</dbReference>
<dbReference type="PROSITE" id="PS50043">
    <property type="entry name" value="HTH_LUXR_2"/>
    <property type="match status" value="1"/>
</dbReference>
<dbReference type="InterPro" id="IPR000792">
    <property type="entry name" value="Tscrpt_reg_LuxR_C"/>
</dbReference>
<dbReference type="SUPFAM" id="SSF46894">
    <property type="entry name" value="C-terminal effector domain of the bipartite response regulators"/>
    <property type="match status" value="1"/>
</dbReference>
<dbReference type="PROSITE" id="PS50110">
    <property type="entry name" value="RESPONSE_REGULATORY"/>
    <property type="match status" value="1"/>
</dbReference>
<feature type="modified residue" description="4-aspartylphosphate" evidence="5">
    <location>
        <position position="55"/>
    </location>
</feature>
<evidence type="ECO:0000256" key="1">
    <source>
        <dbReference type="ARBA" id="ARBA00022553"/>
    </source>
</evidence>
<reference evidence="8 9" key="1">
    <citation type="submission" date="2017-05" db="EMBL/GenBank/DDBJ databases">
        <authorList>
            <person name="Varghese N."/>
            <person name="Submissions S."/>
        </authorList>
    </citation>
    <scope>NUCLEOTIDE SEQUENCE [LARGE SCALE GENOMIC DNA]</scope>
    <source>
        <strain evidence="8 9">DSM 26001</strain>
    </source>
</reference>
<evidence type="ECO:0000259" key="6">
    <source>
        <dbReference type="PROSITE" id="PS50043"/>
    </source>
</evidence>
<feature type="domain" description="Response regulatory" evidence="7">
    <location>
        <begin position="4"/>
        <end position="120"/>
    </location>
</feature>
<protein>
    <submittedName>
        <fullName evidence="8">Two component transcriptional regulator, LuxR family</fullName>
    </submittedName>
</protein>
<keyword evidence="4" id="KW-0804">Transcription</keyword>
<evidence type="ECO:0000256" key="3">
    <source>
        <dbReference type="ARBA" id="ARBA00023125"/>
    </source>
</evidence>
<dbReference type="CDD" id="cd06170">
    <property type="entry name" value="LuxR_C_like"/>
    <property type="match status" value="1"/>
</dbReference>
<accession>A0ABY1PYI5</accession>
<comment type="caution">
    <text evidence="8">The sequence shown here is derived from an EMBL/GenBank/DDBJ whole genome shotgun (WGS) entry which is preliminary data.</text>
</comment>
<evidence type="ECO:0000256" key="2">
    <source>
        <dbReference type="ARBA" id="ARBA00023015"/>
    </source>
</evidence>
<organism evidence="8 9">
    <name type="scientific">Noviherbaspirillum suwonense</name>
    <dbReference type="NCBI Taxonomy" id="1224511"/>
    <lineage>
        <taxon>Bacteria</taxon>
        <taxon>Pseudomonadati</taxon>
        <taxon>Pseudomonadota</taxon>
        <taxon>Betaproteobacteria</taxon>
        <taxon>Burkholderiales</taxon>
        <taxon>Oxalobacteraceae</taxon>
        <taxon>Noviherbaspirillum</taxon>
    </lineage>
</organism>
<dbReference type="EMBL" id="FXUL01000002">
    <property type="protein sequence ID" value="SMP50223.1"/>
    <property type="molecule type" value="Genomic_DNA"/>
</dbReference>
<dbReference type="RefSeq" id="WP_283441204.1">
    <property type="nucleotide sequence ID" value="NZ_FXUL01000002.1"/>
</dbReference>
<dbReference type="SMART" id="SM00448">
    <property type="entry name" value="REC"/>
    <property type="match status" value="1"/>
</dbReference>
<dbReference type="InterPro" id="IPR016032">
    <property type="entry name" value="Sig_transdc_resp-reg_C-effctor"/>
</dbReference>
<dbReference type="Pfam" id="PF00072">
    <property type="entry name" value="Response_reg"/>
    <property type="match status" value="1"/>
</dbReference>
<dbReference type="InterPro" id="IPR058245">
    <property type="entry name" value="NreC/VraR/RcsB-like_REC"/>
</dbReference>
<keyword evidence="9" id="KW-1185">Reference proteome</keyword>
<evidence type="ECO:0000259" key="7">
    <source>
        <dbReference type="PROSITE" id="PS50110"/>
    </source>
</evidence>
<evidence type="ECO:0000256" key="5">
    <source>
        <dbReference type="PROSITE-ProRule" id="PRU00169"/>
    </source>
</evidence>
<gene>
    <name evidence="8" type="ORF">SAMN06295970_102417</name>
</gene>
<dbReference type="InterPro" id="IPR039420">
    <property type="entry name" value="WalR-like"/>
</dbReference>
<sequence length="221" mass="24051">MPISVAIIEDQPVVLAHFAEIINADPGLTLLATATNGREGRELIQNVDADIYLVDLGLPDFSGLDLLPEIARDRPSANAMVISIFDDDKNVIAAIQAGATGYLLKDSDRRDVGEALRELHAGGSPLSPRIAKKVLTLFRDSYVAPDLSPPRHAAEKELLTERETEVLRQLATGLAFREIAGALEISSHTVAQHVRNIYKKLAVRSRGKAVYEATKLGLLRK</sequence>
<feature type="domain" description="HTH luxR-type" evidence="6">
    <location>
        <begin position="152"/>
        <end position="217"/>
    </location>
</feature>
<evidence type="ECO:0000313" key="9">
    <source>
        <dbReference type="Proteomes" id="UP001158049"/>
    </source>
</evidence>
<evidence type="ECO:0000256" key="4">
    <source>
        <dbReference type="ARBA" id="ARBA00023163"/>
    </source>
</evidence>
<dbReference type="SUPFAM" id="SSF52172">
    <property type="entry name" value="CheY-like"/>
    <property type="match status" value="1"/>
</dbReference>
<dbReference type="PANTHER" id="PTHR43214:SF41">
    <property type="entry name" value="NITRATE_NITRITE RESPONSE REGULATOR PROTEIN NARP"/>
    <property type="match status" value="1"/>
</dbReference>
<name>A0ABY1PYI5_9BURK</name>
<dbReference type="Proteomes" id="UP001158049">
    <property type="component" value="Unassembled WGS sequence"/>
</dbReference>
<dbReference type="Gene3D" id="3.40.50.2300">
    <property type="match status" value="1"/>
</dbReference>
<dbReference type="InterPro" id="IPR011006">
    <property type="entry name" value="CheY-like_superfamily"/>
</dbReference>
<keyword evidence="3" id="KW-0238">DNA-binding</keyword>
<dbReference type="CDD" id="cd17535">
    <property type="entry name" value="REC_NarL-like"/>
    <property type="match status" value="1"/>
</dbReference>
<dbReference type="Pfam" id="PF00196">
    <property type="entry name" value="GerE"/>
    <property type="match status" value="1"/>
</dbReference>
<evidence type="ECO:0000313" key="8">
    <source>
        <dbReference type="EMBL" id="SMP50223.1"/>
    </source>
</evidence>
<proteinExistence type="predicted"/>
<dbReference type="PRINTS" id="PR00038">
    <property type="entry name" value="HTHLUXR"/>
</dbReference>
<dbReference type="InterPro" id="IPR001789">
    <property type="entry name" value="Sig_transdc_resp-reg_receiver"/>
</dbReference>
<dbReference type="SMART" id="SM00421">
    <property type="entry name" value="HTH_LUXR"/>
    <property type="match status" value="1"/>
</dbReference>
<keyword evidence="1 5" id="KW-0597">Phosphoprotein</keyword>